<proteinExistence type="predicted"/>
<evidence type="ECO:0000313" key="3">
    <source>
        <dbReference type="EMBL" id="EON79430.1"/>
    </source>
</evidence>
<feature type="domain" description="Outer membrane protein beta-barrel" evidence="2">
    <location>
        <begin position="41"/>
        <end position="221"/>
    </location>
</feature>
<dbReference type="AlphaFoldDB" id="R7ZZA9"/>
<dbReference type="InterPro" id="IPR025665">
    <property type="entry name" value="Beta-barrel_OMP_2"/>
</dbReference>
<evidence type="ECO:0000256" key="1">
    <source>
        <dbReference type="SAM" id="SignalP"/>
    </source>
</evidence>
<dbReference type="STRING" id="1232681.ADIS_0120"/>
<feature type="chain" id="PRO_5004451309" description="Outer membrane protein beta-barrel domain-containing protein" evidence="1">
    <location>
        <begin position="20"/>
        <end position="244"/>
    </location>
</feature>
<gene>
    <name evidence="3" type="ORF">ADIS_0120</name>
</gene>
<dbReference type="EMBL" id="AQHR01000004">
    <property type="protein sequence ID" value="EON79430.1"/>
    <property type="molecule type" value="Genomic_DNA"/>
</dbReference>
<evidence type="ECO:0000313" key="4">
    <source>
        <dbReference type="Proteomes" id="UP000013909"/>
    </source>
</evidence>
<comment type="caution">
    <text evidence="3">The sequence shown here is derived from an EMBL/GenBank/DDBJ whole genome shotgun (WGS) entry which is preliminary data.</text>
</comment>
<protein>
    <recommendedName>
        <fullName evidence="2">Outer membrane protein beta-barrel domain-containing protein</fullName>
    </recommendedName>
</protein>
<feature type="signal peptide" evidence="1">
    <location>
        <begin position="1"/>
        <end position="19"/>
    </location>
</feature>
<organism evidence="3 4">
    <name type="scientific">Lunatimonas lonarensis</name>
    <dbReference type="NCBI Taxonomy" id="1232681"/>
    <lineage>
        <taxon>Bacteria</taxon>
        <taxon>Pseudomonadati</taxon>
        <taxon>Bacteroidota</taxon>
        <taxon>Cytophagia</taxon>
        <taxon>Cytophagales</taxon>
        <taxon>Cyclobacteriaceae</taxon>
    </lineage>
</organism>
<accession>R7ZZA9</accession>
<name>R7ZZA9_9BACT</name>
<keyword evidence="4" id="KW-1185">Reference proteome</keyword>
<dbReference type="OrthoDB" id="959017at2"/>
<evidence type="ECO:0000259" key="2">
    <source>
        <dbReference type="Pfam" id="PF13568"/>
    </source>
</evidence>
<dbReference type="Proteomes" id="UP000013909">
    <property type="component" value="Unassembled WGS sequence"/>
</dbReference>
<sequence>MNKLTLILAALLLTFEVSAQERERTPIGGRPSIPGDLFLDFGFNFLNNRPDDLGTRFFASRVVNIYYQTSVKLGENSGFTFNPGFGFGLEKLAFQDNQTLVPNLAISPESSQLVPISSIYGNNAIVETNTMAINYFDIPLELRYHLNKSNYAKSVRFALGGKFGLLYNAHTKVQVTDSNGLTQKVKNRQNYGLNPIRYGVYTRLGFPGFTLWSYYGLNGVFKEGRGPFGTEATQFNFGISVTLF</sequence>
<dbReference type="Pfam" id="PF13568">
    <property type="entry name" value="OMP_b-brl_2"/>
    <property type="match status" value="1"/>
</dbReference>
<dbReference type="RefSeq" id="WP_010852274.1">
    <property type="nucleotide sequence ID" value="NZ_AQHR01000004.1"/>
</dbReference>
<keyword evidence="1" id="KW-0732">Signal</keyword>
<reference evidence="3 4" key="1">
    <citation type="submission" date="2013-02" db="EMBL/GenBank/DDBJ databases">
        <title>A novel strain isolated from Lonar lake, Maharashtra, India.</title>
        <authorList>
            <person name="Singh A."/>
        </authorList>
    </citation>
    <scope>NUCLEOTIDE SEQUENCE [LARGE SCALE GENOMIC DNA]</scope>
    <source>
        <strain evidence="3 4">AK24</strain>
    </source>
</reference>